<gene>
    <name evidence="1" type="ORF">BU25DRAFT_347535</name>
</gene>
<reference evidence="1" key="1">
    <citation type="journal article" date="2020" name="Stud. Mycol.">
        <title>101 Dothideomycetes genomes: a test case for predicting lifestyles and emergence of pathogens.</title>
        <authorList>
            <person name="Haridas S."/>
            <person name="Albert R."/>
            <person name="Binder M."/>
            <person name="Bloem J."/>
            <person name="Labutti K."/>
            <person name="Salamov A."/>
            <person name="Andreopoulos B."/>
            <person name="Baker S."/>
            <person name="Barry K."/>
            <person name="Bills G."/>
            <person name="Bluhm B."/>
            <person name="Cannon C."/>
            <person name="Castanera R."/>
            <person name="Culley D."/>
            <person name="Daum C."/>
            <person name="Ezra D."/>
            <person name="Gonzalez J."/>
            <person name="Henrissat B."/>
            <person name="Kuo A."/>
            <person name="Liang C."/>
            <person name="Lipzen A."/>
            <person name="Lutzoni F."/>
            <person name="Magnuson J."/>
            <person name="Mondo S."/>
            <person name="Nolan M."/>
            <person name="Ohm R."/>
            <person name="Pangilinan J."/>
            <person name="Park H.-J."/>
            <person name="Ramirez L."/>
            <person name="Alfaro M."/>
            <person name="Sun H."/>
            <person name="Tritt A."/>
            <person name="Yoshinaga Y."/>
            <person name="Zwiers L.-H."/>
            <person name="Turgeon B."/>
            <person name="Goodwin S."/>
            <person name="Spatafora J."/>
            <person name="Crous P."/>
            <person name="Grigoriev I."/>
        </authorList>
    </citation>
    <scope>NUCLEOTIDE SEQUENCE</scope>
    <source>
        <strain evidence="1">CBS 525.71</strain>
    </source>
</reference>
<dbReference type="EMBL" id="MU006729">
    <property type="protein sequence ID" value="KAF2624697.1"/>
    <property type="molecule type" value="Genomic_DNA"/>
</dbReference>
<accession>A0ACB6RUX6</accession>
<proteinExistence type="predicted"/>
<sequence>MTVPPIANRGNVSEGANTLQAQLALPCYTCFSLDARKIPIDTKRESDDWARREYNVAVGTPSRKLRMNSSQLLTSVSSGCIYCRLIGNAINSIRSGWENEESFIEVFLCLNLPVVVRWVNGRSVKLEAVWDESLGGSLDHEAKVRVPDSTGNFEEEVEFEIYRPELPQPNNDSILGPLVSHIGAASEIPSHSGDLECLRFVSYQATTCLQNHNCGSRMPRLPDRVIWVNPDHSGDIRLVEPKDVNAQYIALSYCWGPLQPDTFLTNAATFADRLAGIKASDLPPLFICIISYAQILRINYIWIDRLCIIQGDSKDWNTQAPKMGQYYGNATISITTASADTEMDDIIVERDEKWGSYNLQIGHDQIGSQTLRFRRRPYPLGTESRGGNYGRVSTRAWIWQERLLAARTVTFTPSALKFECRQHSVWEGYGQHVTSPSWSARLDDITPDGWWTLIDEFTRRDITKSSDRLPAIHSVMQRIASARGWVPIWGMWKDSLSESLAWQALTAMDGLEGHSCRMHPQYYAPSWSWASIDGPINSGQCMPLDGLQKNDPYLIKVSIQNVEPVTGVLTVYAFWNFALIRCRIERPYTKSAEPITTYRYHCTTVLGNNQSTPMPVWADVALRPVQRELSLLEDGTIERVPYGMKLPQQTWECKCLCILLGNIQGRANVLLLGESSRIPGAYERIGMAPAWPPSMFTKFPPRSFRIA</sequence>
<name>A0ACB6RUX6_9PLEO</name>
<comment type="caution">
    <text evidence="1">The sequence shown here is derived from an EMBL/GenBank/DDBJ whole genome shotgun (WGS) entry which is preliminary data.</text>
</comment>
<protein>
    <submittedName>
        <fullName evidence="1">HET-domain-containing protein</fullName>
    </submittedName>
</protein>
<dbReference type="Proteomes" id="UP000799754">
    <property type="component" value="Unassembled WGS sequence"/>
</dbReference>
<evidence type="ECO:0000313" key="2">
    <source>
        <dbReference type="Proteomes" id="UP000799754"/>
    </source>
</evidence>
<keyword evidence="2" id="KW-1185">Reference proteome</keyword>
<evidence type="ECO:0000313" key="1">
    <source>
        <dbReference type="EMBL" id="KAF2624697.1"/>
    </source>
</evidence>
<organism evidence="1 2">
    <name type="scientific">Macroventuria anomochaeta</name>
    <dbReference type="NCBI Taxonomy" id="301207"/>
    <lineage>
        <taxon>Eukaryota</taxon>
        <taxon>Fungi</taxon>
        <taxon>Dikarya</taxon>
        <taxon>Ascomycota</taxon>
        <taxon>Pezizomycotina</taxon>
        <taxon>Dothideomycetes</taxon>
        <taxon>Pleosporomycetidae</taxon>
        <taxon>Pleosporales</taxon>
        <taxon>Pleosporineae</taxon>
        <taxon>Didymellaceae</taxon>
        <taxon>Macroventuria</taxon>
    </lineage>
</organism>